<comment type="catalytic activity">
    <reaction evidence="5 8">
        <text>L-histidine = trans-urocanate + NH4(+)</text>
        <dbReference type="Rhea" id="RHEA:21232"/>
        <dbReference type="ChEBI" id="CHEBI:17771"/>
        <dbReference type="ChEBI" id="CHEBI:28938"/>
        <dbReference type="ChEBI" id="CHEBI:57595"/>
        <dbReference type="EC" id="4.3.1.3"/>
    </reaction>
</comment>
<dbReference type="InterPro" id="IPR022313">
    <property type="entry name" value="Phe/His_NH3-lyase_AS"/>
</dbReference>
<dbReference type="NCBIfam" id="NF006871">
    <property type="entry name" value="PRK09367.1"/>
    <property type="match status" value="1"/>
</dbReference>
<evidence type="ECO:0000313" key="10">
    <source>
        <dbReference type="EMBL" id="UYQ91506.1"/>
    </source>
</evidence>
<evidence type="ECO:0000256" key="2">
    <source>
        <dbReference type="ARBA" id="ARBA00012994"/>
    </source>
</evidence>
<protein>
    <recommendedName>
        <fullName evidence="2 6">Histidine ammonia-lyase</fullName>
        <ecNumber evidence="2 6">4.3.1.3</ecNumber>
    </recommendedName>
</protein>
<dbReference type="InterPro" id="IPR001106">
    <property type="entry name" value="Aromatic_Lyase"/>
</dbReference>
<evidence type="ECO:0000313" key="11">
    <source>
        <dbReference type="Proteomes" id="UP001162741"/>
    </source>
</evidence>
<evidence type="ECO:0000256" key="4">
    <source>
        <dbReference type="ARBA" id="ARBA00023239"/>
    </source>
</evidence>
<sequence length="522" mass="56692">MDQVFQYGSDHLTVAKTLGIAAGHIRGALSPATVDRINASHSHVKEIVQQHTTVYGINTGFGPLCDTKISEEDTRKLQYNILQSHSVGVGAPIAEEIARIMLICKVQALAQGYSGASLATIERIMWHIDHKVTPLVPEKGSVGASGDLAPLSHLFLPLIGLGEVWYKGEVLPAGTVLQKEGLPPIALGPKEGLALINGTQFILAHAVKGVQRFHNLLEAADIIGAMSLEGLMGTHKPFDPRLHDIRPFKGNQLVAHRLKTMLETSEIMASHVDCGRVQDPYSLRCMPQVHGASRTAWKHLEELTTIELNAVTDNPIIFSADDTISGGNFHGQPLALPLDYAAVAAAELGNISDRRCYMMIEGRYGLPKLLIQDAGLNSGFMIPQYTTAALVTENKTLCFPASADSVPTSLGQEDHVSMGSISGRKLHMILGNLEYILAIELLYAAQAVDFRRPLRSAAVIEAVHRFTREKVDFASADRIFAKDIAALHTIVSDHSIVRVANHVAHAQNIDLNGPYHESFRLS</sequence>
<gene>
    <name evidence="10" type="primary">hutH</name>
    <name evidence="10" type="ORF">MKQ68_15555</name>
</gene>
<comment type="pathway">
    <text evidence="1 8">Amino-acid degradation; L-histidine degradation into L-glutamate; N-formimidoyl-L-glutamate from L-histidine: step 1/3.</text>
</comment>
<evidence type="ECO:0000256" key="5">
    <source>
        <dbReference type="ARBA" id="ARBA00049269"/>
    </source>
</evidence>
<dbReference type="InterPro" id="IPR005921">
    <property type="entry name" value="HutH"/>
</dbReference>
<dbReference type="SUPFAM" id="SSF48557">
    <property type="entry name" value="L-aspartase-like"/>
    <property type="match status" value="1"/>
</dbReference>
<keyword evidence="3 8" id="KW-0369">Histidine metabolism</keyword>
<proteinExistence type="inferred from homology"/>
<dbReference type="CDD" id="cd00332">
    <property type="entry name" value="PAL-HAL"/>
    <property type="match status" value="1"/>
</dbReference>
<accession>A0ABY6IVW0</accession>
<dbReference type="RefSeq" id="WP_264279917.1">
    <property type="nucleotide sequence ID" value="NZ_CP107006.1"/>
</dbReference>
<dbReference type="Gene3D" id="1.20.200.10">
    <property type="entry name" value="Fumarase/aspartase (Central domain)"/>
    <property type="match status" value="1"/>
</dbReference>
<reference evidence="10" key="1">
    <citation type="submission" date="2022-10" db="EMBL/GenBank/DDBJ databases">
        <title>Chitinophaga sp. nov., isolated from soil.</title>
        <authorList>
            <person name="Jeon C.O."/>
        </authorList>
    </citation>
    <scope>NUCLEOTIDE SEQUENCE</scope>
    <source>
        <strain evidence="10">R8</strain>
    </source>
</reference>
<dbReference type="GO" id="GO:0004397">
    <property type="term" value="F:histidine ammonia-lyase activity"/>
    <property type="evidence" value="ECO:0007669"/>
    <property type="project" value="UniProtKB-EC"/>
</dbReference>
<evidence type="ECO:0000256" key="7">
    <source>
        <dbReference type="RuleBase" id="RU003954"/>
    </source>
</evidence>
<dbReference type="PANTHER" id="PTHR10362">
    <property type="entry name" value="HISTIDINE AMMONIA-LYASE"/>
    <property type="match status" value="1"/>
</dbReference>
<comment type="subcellular location">
    <subcellularLocation>
        <location evidence="9">Cytoplasm</location>
    </subcellularLocation>
</comment>
<evidence type="ECO:0000256" key="6">
    <source>
        <dbReference type="NCBIfam" id="TIGR01225"/>
    </source>
</evidence>
<evidence type="ECO:0000256" key="8">
    <source>
        <dbReference type="RuleBase" id="RU004479"/>
    </source>
</evidence>
<name>A0ABY6IVW0_9BACT</name>
<dbReference type="NCBIfam" id="TIGR01225">
    <property type="entry name" value="hutH"/>
    <property type="match status" value="1"/>
</dbReference>
<dbReference type="PROSITE" id="PS00488">
    <property type="entry name" value="PAL_HISTIDASE"/>
    <property type="match status" value="1"/>
</dbReference>
<dbReference type="InterPro" id="IPR008948">
    <property type="entry name" value="L-Aspartase-like"/>
</dbReference>
<dbReference type="EC" id="4.3.1.3" evidence="2 6"/>
<dbReference type="Pfam" id="PF00221">
    <property type="entry name" value="Lyase_aromatic"/>
    <property type="match status" value="1"/>
</dbReference>
<evidence type="ECO:0000256" key="1">
    <source>
        <dbReference type="ARBA" id="ARBA00005113"/>
    </source>
</evidence>
<dbReference type="InterPro" id="IPR024083">
    <property type="entry name" value="Fumarase/histidase_N"/>
</dbReference>
<organism evidence="10 11">
    <name type="scientific">Chitinophaga horti</name>
    <dbReference type="NCBI Taxonomy" id="2920382"/>
    <lineage>
        <taxon>Bacteria</taxon>
        <taxon>Pseudomonadati</taxon>
        <taxon>Bacteroidota</taxon>
        <taxon>Chitinophagia</taxon>
        <taxon>Chitinophagales</taxon>
        <taxon>Chitinophagaceae</taxon>
        <taxon>Chitinophaga</taxon>
    </lineage>
</organism>
<evidence type="ECO:0000256" key="9">
    <source>
        <dbReference type="RuleBase" id="RU004480"/>
    </source>
</evidence>
<keyword evidence="11" id="KW-1185">Reference proteome</keyword>
<evidence type="ECO:0000256" key="3">
    <source>
        <dbReference type="ARBA" id="ARBA00022808"/>
    </source>
</evidence>
<dbReference type="EMBL" id="CP107006">
    <property type="protein sequence ID" value="UYQ91506.1"/>
    <property type="molecule type" value="Genomic_DNA"/>
</dbReference>
<dbReference type="Gene3D" id="1.10.275.10">
    <property type="entry name" value="Fumarase/aspartase (N-terminal domain)"/>
    <property type="match status" value="1"/>
</dbReference>
<dbReference type="Proteomes" id="UP001162741">
    <property type="component" value="Chromosome"/>
</dbReference>
<comment type="similarity">
    <text evidence="7">Belongs to the PAL/histidase family.</text>
</comment>
<keyword evidence="4 7" id="KW-0456">Lyase</keyword>